<name>A0A0E0DD78_9ORYZ</name>
<evidence type="ECO:0000256" key="1">
    <source>
        <dbReference type="SAM" id="MobiDB-lite"/>
    </source>
</evidence>
<dbReference type="Proteomes" id="UP000008021">
    <property type="component" value="Chromosome 4"/>
</dbReference>
<reference evidence="2" key="2">
    <citation type="submission" date="2018-05" db="EMBL/GenBank/DDBJ databases">
        <title>OmerRS3 (Oryza meridionalis Reference Sequence Version 3).</title>
        <authorList>
            <person name="Zhang J."/>
            <person name="Kudrna D."/>
            <person name="Lee S."/>
            <person name="Talag J."/>
            <person name="Welchert J."/>
            <person name="Wing R.A."/>
        </authorList>
    </citation>
    <scope>NUCLEOTIDE SEQUENCE [LARGE SCALE GENOMIC DNA]</scope>
    <source>
        <strain evidence="2">cv. OR44</strain>
    </source>
</reference>
<protein>
    <submittedName>
        <fullName evidence="2">Uncharacterized protein</fullName>
    </submittedName>
</protein>
<dbReference type="EnsemblPlants" id="OMERI04G09000.1">
    <property type="protein sequence ID" value="OMERI04G09000.1"/>
    <property type="gene ID" value="OMERI04G09000"/>
</dbReference>
<organism evidence="2">
    <name type="scientific">Oryza meridionalis</name>
    <dbReference type="NCBI Taxonomy" id="40149"/>
    <lineage>
        <taxon>Eukaryota</taxon>
        <taxon>Viridiplantae</taxon>
        <taxon>Streptophyta</taxon>
        <taxon>Embryophyta</taxon>
        <taxon>Tracheophyta</taxon>
        <taxon>Spermatophyta</taxon>
        <taxon>Magnoliopsida</taxon>
        <taxon>Liliopsida</taxon>
        <taxon>Poales</taxon>
        <taxon>Poaceae</taxon>
        <taxon>BOP clade</taxon>
        <taxon>Oryzoideae</taxon>
        <taxon>Oryzeae</taxon>
        <taxon>Oryzinae</taxon>
        <taxon>Oryza</taxon>
    </lineage>
</organism>
<sequence length="102" mass="10849">MAGTAGWRRSEERPVGGEARSEERRGDVVGGAAARVETSSGVDGGAAWIAVTVGSGDGGAIRRPHCQIRHLSASTLVISTSRSTTSSPLLRWWREFDWKVGN</sequence>
<evidence type="ECO:0000313" key="3">
    <source>
        <dbReference type="Proteomes" id="UP000008021"/>
    </source>
</evidence>
<reference evidence="2" key="1">
    <citation type="submission" date="2015-04" db="UniProtKB">
        <authorList>
            <consortium name="EnsemblPlants"/>
        </authorList>
    </citation>
    <scope>IDENTIFICATION</scope>
</reference>
<dbReference type="AlphaFoldDB" id="A0A0E0DD78"/>
<evidence type="ECO:0000313" key="2">
    <source>
        <dbReference type="EnsemblPlants" id="OMERI04G09000.1"/>
    </source>
</evidence>
<accession>A0A0E0DD78</accession>
<feature type="compositionally biased region" description="Basic and acidic residues" evidence="1">
    <location>
        <begin position="8"/>
        <end position="27"/>
    </location>
</feature>
<dbReference type="HOGENOM" id="CLU_2281936_0_0_1"/>
<proteinExistence type="predicted"/>
<feature type="region of interest" description="Disordered" evidence="1">
    <location>
        <begin position="1"/>
        <end position="32"/>
    </location>
</feature>
<keyword evidence="3" id="KW-1185">Reference proteome</keyword>
<dbReference type="Gramene" id="OMERI04G09000.1">
    <property type="protein sequence ID" value="OMERI04G09000.1"/>
    <property type="gene ID" value="OMERI04G09000"/>
</dbReference>